<keyword evidence="1" id="KW-0597">Phosphoprotein</keyword>
<dbReference type="InterPro" id="IPR036641">
    <property type="entry name" value="HPT_dom_sf"/>
</dbReference>
<feature type="domain" description="HPt" evidence="2">
    <location>
        <begin position="20"/>
        <end position="114"/>
    </location>
</feature>
<reference evidence="3 4" key="1">
    <citation type="submission" date="2018-06" db="EMBL/GenBank/DDBJ databases">
        <title>Spirosoma sp. HMF3257 Genome sequencing and assembly.</title>
        <authorList>
            <person name="Kang H."/>
            <person name="Cha I."/>
            <person name="Kim H."/>
            <person name="Kang J."/>
            <person name="Joh K."/>
        </authorList>
    </citation>
    <scope>NUCLEOTIDE SEQUENCE [LARGE SCALE GENOMIC DNA]</scope>
    <source>
        <strain evidence="3 4">HMF3257</strain>
    </source>
</reference>
<dbReference type="PROSITE" id="PS50894">
    <property type="entry name" value="HPT"/>
    <property type="match status" value="1"/>
</dbReference>
<protein>
    <recommendedName>
        <fullName evidence="2">HPt domain-containing protein</fullName>
    </recommendedName>
</protein>
<comment type="caution">
    <text evidence="3">The sequence shown here is derived from an EMBL/GenBank/DDBJ whole genome shotgun (WGS) entry which is preliminary data.</text>
</comment>
<dbReference type="InterPro" id="IPR008207">
    <property type="entry name" value="Sig_transdc_His_kin_Hpt_dom"/>
</dbReference>
<dbReference type="GO" id="GO:0000160">
    <property type="term" value="P:phosphorelay signal transduction system"/>
    <property type="evidence" value="ECO:0007669"/>
    <property type="project" value="InterPro"/>
</dbReference>
<evidence type="ECO:0000256" key="1">
    <source>
        <dbReference type="PROSITE-ProRule" id="PRU00110"/>
    </source>
</evidence>
<evidence type="ECO:0000313" key="3">
    <source>
        <dbReference type="EMBL" id="RAI74231.1"/>
    </source>
</evidence>
<dbReference type="Gene3D" id="1.20.120.160">
    <property type="entry name" value="HPT domain"/>
    <property type="match status" value="1"/>
</dbReference>
<evidence type="ECO:0000313" key="4">
    <source>
        <dbReference type="Proteomes" id="UP000249016"/>
    </source>
</evidence>
<dbReference type="EMBL" id="QLII01000001">
    <property type="protein sequence ID" value="RAI74231.1"/>
    <property type="molecule type" value="Genomic_DNA"/>
</dbReference>
<organism evidence="3 4">
    <name type="scientific">Spirosoma telluris</name>
    <dbReference type="NCBI Taxonomy" id="2183553"/>
    <lineage>
        <taxon>Bacteria</taxon>
        <taxon>Pseudomonadati</taxon>
        <taxon>Bacteroidota</taxon>
        <taxon>Cytophagia</taxon>
        <taxon>Cytophagales</taxon>
        <taxon>Cytophagaceae</taxon>
        <taxon>Spirosoma</taxon>
    </lineage>
</organism>
<dbReference type="GO" id="GO:0004672">
    <property type="term" value="F:protein kinase activity"/>
    <property type="evidence" value="ECO:0007669"/>
    <property type="project" value="UniProtKB-ARBA"/>
</dbReference>
<dbReference type="SUPFAM" id="SSF47226">
    <property type="entry name" value="Histidine-containing phosphotransfer domain, HPT domain"/>
    <property type="match status" value="1"/>
</dbReference>
<dbReference type="Pfam" id="PF01627">
    <property type="entry name" value="Hpt"/>
    <property type="match status" value="1"/>
</dbReference>
<feature type="modified residue" description="Phosphohistidine" evidence="1">
    <location>
        <position position="59"/>
    </location>
</feature>
<dbReference type="RefSeq" id="WP_111341124.1">
    <property type="nucleotide sequence ID" value="NZ_QLII01000001.1"/>
</dbReference>
<evidence type="ECO:0000259" key="2">
    <source>
        <dbReference type="PROSITE" id="PS50894"/>
    </source>
</evidence>
<sequence>MVTLTPSFSLEALLSALDNDREFAAEVMELFLEQTPGEIQQIQQRLEQNDLTAIGGIIHAQKVAFKMFGLTEMVRLSETLGARITDKQSVAEVAPLVKQYLQTLEAELPLIQSTFNRMI</sequence>
<proteinExistence type="predicted"/>
<gene>
    <name evidence="3" type="ORF">HMF3257_07645</name>
</gene>
<keyword evidence="4" id="KW-1185">Reference proteome</keyword>
<dbReference type="AlphaFoldDB" id="A0A327NFW3"/>
<dbReference type="Proteomes" id="UP000249016">
    <property type="component" value="Unassembled WGS sequence"/>
</dbReference>
<accession>A0A327NFW3</accession>
<name>A0A327NFW3_9BACT</name>